<protein>
    <submittedName>
        <fullName evidence="6">OLC1v1035267C2</fullName>
    </submittedName>
</protein>
<dbReference type="PANTHER" id="PTHR22652">
    <property type="entry name" value="NUCLEOPORIN NUP43"/>
    <property type="match status" value="1"/>
</dbReference>
<evidence type="ECO:0000313" key="7">
    <source>
        <dbReference type="Proteomes" id="UP001161247"/>
    </source>
</evidence>
<accession>A0AAV1CSN4</accession>
<reference evidence="6" key="1">
    <citation type="submission" date="2023-03" db="EMBL/GenBank/DDBJ databases">
        <authorList>
            <person name="Julca I."/>
        </authorList>
    </citation>
    <scope>NUCLEOTIDE SEQUENCE</scope>
</reference>
<dbReference type="EMBL" id="OX459120">
    <property type="protein sequence ID" value="CAI9098591.1"/>
    <property type="molecule type" value="Genomic_DNA"/>
</dbReference>
<keyword evidence="3" id="KW-0677">Repeat</keyword>
<dbReference type="SUPFAM" id="SSF50978">
    <property type="entry name" value="WD40 repeat-like"/>
    <property type="match status" value="1"/>
</dbReference>
<feature type="compositionally biased region" description="Low complexity" evidence="5">
    <location>
        <begin position="54"/>
        <end position="63"/>
    </location>
</feature>
<comment type="subcellular location">
    <subcellularLocation>
        <location evidence="1">Nucleus</location>
    </subcellularLocation>
</comment>
<dbReference type="GO" id="GO:0031080">
    <property type="term" value="C:nuclear pore outer ring"/>
    <property type="evidence" value="ECO:0007669"/>
    <property type="project" value="TreeGrafter"/>
</dbReference>
<evidence type="ECO:0000256" key="5">
    <source>
        <dbReference type="SAM" id="MobiDB-lite"/>
    </source>
</evidence>
<sequence length="380" mass="41443">MALVAFPHSEPNSNPFQVYRLPQDCYIDALRWLPQLSAFHRRILLATFDSDTSSSSLQTLTYTPSPPNSNPHSESTPPPPELSLQSSYQTTSRVTSVKTFLTPQSQKPIIAASTLSGSLLVLTADSLNGSLDFGFSVSGKGFHRGTISGIDLGENGSDSVVSVGEDGRINFVGLGNGSNGSYQRVFDSNGLVSYSAVKWASPVEFVTGGLGFSLQWWDQRRPGGPVSQYKGNWSAGSTSRIIHSIDIHSSRKHTCLAGGSLGMVFAWDIRWQNQPIILSGAGTAANSAYTPCESEVWEVQFDNYSHSSNIHNLSSSRVLPAMICSEDGILAVVEQSNFPYLIFFFLILYRTNRCLHKFLFHIDIAPFCGHGGCLFRLLSV</sequence>
<dbReference type="Gene3D" id="2.130.10.10">
    <property type="entry name" value="YVTN repeat-like/Quinoprotein amine dehydrogenase"/>
    <property type="match status" value="1"/>
</dbReference>
<keyword evidence="2" id="KW-0853">WD repeat</keyword>
<organism evidence="6 7">
    <name type="scientific">Oldenlandia corymbosa var. corymbosa</name>
    <dbReference type="NCBI Taxonomy" id="529605"/>
    <lineage>
        <taxon>Eukaryota</taxon>
        <taxon>Viridiplantae</taxon>
        <taxon>Streptophyta</taxon>
        <taxon>Embryophyta</taxon>
        <taxon>Tracheophyta</taxon>
        <taxon>Spermatophyta</taxon>
        <taxon>Magnoliopsida</taxon>
        <taxon>eudicotyledons</taxon>
        <taxon>Gunneridae</taxon>
        <taxon>Pentapetalae</taxon>
        <taxon>asterids</taxon>
        <taxon>lamiids</taxon>
        <taxon>Gentianales</taxon>
        <taxon>Rubiaceae</taxon>
        <taxon>Rubioideae</taxon>
        <taxon>Spermacoceae</taxon>
        <taxon>Hedyotis-Oldenlandia complex</taxon>
        <taxon>Oldenlandia</taxon>
    </lineage>
</organism>
<gene>
    <name evidence="6" type="ORF">OLC1_LOCUS8762</name>
</gene>
<evidence type="ECO:0000313" key="6">
    <source>
        <dbReference type="EMBL" id="CAI9098591.1"/>
    </source>
</evidence>
<dbReference type="Proteomes" id="UP001161247">
    <property type="component" value="Chromosome 3"/>
</dbReference>
<keyword evidence="4" id="KW-0539">Nucleus</keyword>
<name>A0AAV1CSN4_OLDCO</name>
<feature type="region of interest" description="Disordered" evidence="5">
    <location>
        <begin position="54"/>
        <end position="85"/>
    </location>
</feature>
<proteinExistence type="predicted"/>
<evidence type="ECO:0000256" key="1">
    <source>
        <dbReference type="ARBA" id="ARBA00004123"/>
    </source>
</evidence>
<dbReference type="PANTHER" id="PTHR22652:SF0">
    <property type="entry name" value="NUCLEOPORIN NUP43"/>
    <property type="match status" value="1"/>
</dbReference>
<dbReference type="AlphaFoldDB" id="A0AAV1CSN4"/>
<evidence type="ECO:0000256" key="3">
    <source>
        <dbReference type="ARBA" id="ARBA00022737"/>
    </source>
</evidence>
<evidence type="ECO:0000256" key="4">
    <source>
        <dbReference type="ARBA" id="ARBA00023242"/>
    </source>
</evidence>
<evidence type="ECO:0000256" key="2">
    <source>
        <dbReference type="ARBA" id="ARBA00022574"/>
    </source>
</evidence>
<dbReference type="InterPro" id="IPR036322">
    <property type="entry name" value="WD40_repeat_dom_sf"/>
</dbReference>
<dbReference type="InterPro" id="IPR015943">
    <property type="entry name" value="WD40/YVTN_repeat-like_dom_sf"/>
</dbReference>
<keyword evidence="7" id="KW-1185">Reference proteome</keyword>